<dbReference type="KEGG" id="fri:FraEuI1c_1606"/>
<accession>E3J8T1</accession>
<proteinExistence type="predicted"/>
<gene>
    <name evidence="2" type="ordered locus">FraEuI1c_1606</name>
</gene>
<evidence type="ECO:0000313" key="3">
    <source>
        <dbReference type="Proteomes" id="UP000002484"/>
    </source>
</evidence>
<dbReference type="EMBL" id="CP002299">
    <property type="protein sequence ID" value="ADP79664.1"/>
    <property type="molecule type" value="Genomic_DNA"/>
</dbReference>
<organism evidence="2 3">
    <name type="scientific">Pseudofrankia inefficax (strain DSM 45817 / CECT 9037 / DDB 130130 / EuI1c)</name>
    <name type="common">Frankia inefficax</name>
    <dbReference type="NCBI Taxonomy" id="298654"/>
    <lineage>
        <taxon>Bacteria</taxon>
        <taxon>Bacillati</taxon>
        <taxon>Actinomycetota</taxon>
        <taxon>Actinomycetes</taxon>
        <taxon>Frankiales</taxon>
        <taxon>Frankiaceae</taxon>
        <taxon>Pseudofrankia</taxon>
    </lineage>
</organism>
<evidence type="ECO:0000256" key="1">
    <source>
        <dbReference type="SAM" id="MobiDB-lite"/>
    </source>
</evidence>
<dbReference type="HOGENOM" id="CLU_2381955_0_0_11"/>
<protein>
    <submittedName>
        <fullName evidence="2">VanW family protein</fullName>
    </submittedName>
</protein>
<dbReference type="Proteomes" id="UP000002484">
    <property type="component" value="Chromosome"/>
</dbReference>
<dbReference type="InParanoid" id="E3J8T1"/>
<reference evidence="2 3" key="1">
    <citation type="submission" date="2010-10" db="EMBL/GenBank/DDBJ databases">
        <title>Complete sequence of Frankia sp. EuI1c.</title>
        <authorList>
            <consortium name="US DOE Joint Genome Institute"/>
            <person name="Lucas S."/>
            <person name="Copeland A."/>
            <person name="Lapidus A."/>
            <person name="Cheng J.-F."/>
            <person name="Bruce D."/>
            <person name="Goodwin L."/>
            <person name="Pitluck S."/>
            <person name="Chertkov O."/>
            <person name="Detter J.C."/>
            <person name="Han C."/>
            <person name="Tapia R."/>
            <person name="Land M."/>
            <person name="Hauser L."/>
            <person name="Jeffries C."/>
            <person name="Kyrpides N."/>
            <person name="Ivanova N."/>
            <person name="Mikhailova N."/>
            <person name="Beauchemin N."/>
            <person name="Sen A."/>
            <person name="Sur S.A."/>
            <person name="Gtari M."/>
            <person name="Wall L."/>
            <person name="Tisa L."/>
            <person name="Woyke T."/>
        </authorList>
    </citation>
    <scope>NUCLEOTIDE SEQUENCE [LARGE SCALE GENOMIC DNA]</scope>
    <source>
        <strain evidence="3">DSM 45817 / CECT 9037 / EuI1c</strain>
    </source>
</reference>
<name>E3J8T1_PSEI1</name>
<evidence type="ECO:0000313" key="2">
    <source>
        <dbReference type="EMBL" id="ADP79664.1"/>
    </source>
</evidence>
<dbReference type="AlphaFoldDB" id="E3J8T1"/>
<sequence>MITPAARPPHPRPPHASQNPPQPPAQPSRPDTAAEPATAVSEPREAPDANAADQDVALVVLMARDVRLPDVLRHLEAGRTVRIIADAPPGETGK</sequence>
<keyword evidence="3" id="KW-1185">Reference proteome</keyword>
<feature type="region of interest" description="Disordered" evidence="1">
    <location>
        <begin position="1"/>
        <end position="52"/>
    </location>
</feature>